<feature type="domain" description="DNA primase large subunit C-terminal" evidence="12">
    <location>
        <begin position="288"/>
        <end position="456"/>
    </location>
</feature>
<dbReference type="EMBL" id="UFQS01000360">
    <property type="protein sequence ID" value="SSX03155.1"/>
    <property type="molecule type" value="Genomic_DNA"/>
</dbReference>
<feature type="region of interest" description="Disordered" evidence="11">
    <location>
        <begin position="517"/>
        <end position="573"/>
    </location>
</feature>
<keyword evidence="6" id="KW-0235">DNA replication</keyword>
<evidence type="ECO:0000313" key="13">
    <source>
        <dbReference type="EMBL" id="SSX03155.1"/>
    </source>
</evidence>
<evidence type="ECO:0000256" key="7">
    <source>
        <dbReference type="ARBA" id="ARBA00022723"/>
    </source>
</evidence>
<keyword evidence="4" id="KW-0004">4Fe-4S</keyword>
<dbReference type="CDD" id="cd07322">
    <property type="entry name" value="PriL_PriS_Eukaryotic"/>
    <property type="match status" value="1"/>
</dbReference>
<dbReference type="GO" id="GO:0006269">
    <property type="term" value="P:DNA replication, synthesis of primer"/>
    <property type="evidence" value="ECO:0007669"/>
    <property type="project" value="UniProtKB-KW"/>
</dbReference>
<proteinExistence type="inferred from homology"/>
<evidence type="ECO:0000256" key="8">
    <source>
        <dbReference type="ARBA" id="ARBA00023004"/>
    </source>
</evidence>
<evidence type="ECO:0000256" key="6">
    <source>
        <dbReference type="ARBA" id="ARBA00022705"/>
    </source>
</evidence>
<dbReference type="InterPro" id="IPR058560">
    <property type="entry name" value="DNA_primase_C"/>
</dbReference>
<feature type="compositionally biased region" description="Low complexity" evidence="11">
    <location>
        <begin position="539"/>
        <end position="550"/>
    </location>
</feature>
<dbReference type="GO" id="GO:0046872">
    <property type="term" value="F:metal ion binding"/>
    <property type="evidence" value="ECO:0007669"/>
    <property type="project" value="UniProtKB-KW"/>
</dbReference>
<evidence type="ECO:0000256" key="4">
    <source>
        <dbReference type="ARBA" id="ARBA00022485"/>
    </source>
</evidence>
<keyword evidence="5" id="KW-0639">Primosome</keyword>
<comment type="cofactor">
    <cofactor evidence="1">
        <name>[4Fe-4S] cluster</name>
        <dbReference type="ChEBI" id="CHEBI:49883"/>
    </cofactor>
</comment>
<dbReference type="EMBL" id="UFQT01000360">
    <property type="protein sequence ID" value="SSX23521.1"/>
    <property type="molecule type" value="Genomic_DNA"/>
</dbReference>
<dbReference type="GO" id="GO:0003677">
    <property type="term" value="F:DNA binding"/>
    <property type="evidence" value="ECO:0007669"/>
    <property type="project" value="UniProtKB-KW"/>
</dbReference>
<protein>
    <recommendedName>
        <fullName evidence="3">DNA primase large subunit</fullName>
    </recommendedName>
</protein>
<keyword evidence="10" id="KW-0238">DNA-binding</keyword>
<dbReference type="AlphaFoldDB" id="A0A336KIQ8"/>
<dbReference type="Gene3D" id="1.20.930.80">
    <property type="match status" value="1"/>
</dbReference>
<organism evidence="13">
    <name type="scientific">Culicoides sonorensis</name>
    <name type="common">Biting midge</name>
    <dbReference type="NCBI Taxonomy" id="179676"/>
    <lineage>
        <taxon>Eukaryota</taxon>
        <taxon>Metazoa</taxon>
        <taxon>Ecdysozoa</taxon>
        <taxon>Arthropoda</taxon>
        <taxon>Hexapoda</taxon>
        <taxon>Insecta</taxon>
        <taxon>Pterygota</taxon>
        <taxon>Neoptera</taxon>
        <taxon>Endopterygota</taxon>
        <taxon>Diptera</taxon>
        <taxon>Nematocera</taxon>
        <taxon>Chironomoidea</taxon>
        <taxon>Ceratopogonidae</taxon>
        <taxon>Ceratopogoninae</taxon>
        <taxon>Culicoides</taxon>
        <taxon>Monoculicoides</taxon>
    </lineage>
</organism>
<dbReference type="VEuPathDB" id="VectorBase:CSON009185"/>
<evidence type="ECO:0000313" key="14">
    <source>
        <dbReference type="EMBL" id="SSX23521.1"/>
    </source>
</evidence>
<reference evidence="14" key="2">
    <citation type="submission" date="2018-07" db="EMBL/GenBank/DDBJ databases">
        <authorList>
            <person name="Quirk P.G."/>
            <person name="Krulwich T.A."/>
        </authorList>
    </citation>
    <scope>NUCLEOTIDE SEQUENCE</scope>
</reference>
<evidence type="ECO:0000256" key="11">
    <source>
        <dbReference type="SAM" id="MobiDB-lite"/>
    </source>
</evidence>
<feature type="compositionally biased region" description="Basic and acidic residues" evidence="11">
    <location>
        <begin position="524"/>
        <end position="538"/>
    </location>
</feature>
<evidence type="ECO:0000256" key="10">
    <source>
        <dbReference type="ARBA" id="ARBA00023125"/>
    </source>
</evidence>
<dbReference type="InterPro" id="IPR016558">
    <property type="entry name" value="DNA_primase_lsu_euk"/>
</dbReference>
<name>A0A336KIQ8_CULSO</name>
<dbReference type="Pfam" id="PF26466">
    <property type="entry name" value="DNA_primase_lrg_N"/>
    <property type="match status" value="1"/>
</dbReference>
<evidence type="ECO:0000256" key="1">
    <source>
        <dbReference type="ARBA" id="ARBA00001966"/>
    </source>
</evidence>
<evidence type="ECO:0000256" key="2">
    <source>
        <dbReference type="ARBA" id="ARBA00010564"/>
    </source>
</evidence>
<keyword evidence="7" id="KW-0479">Metal-binding</keyword>
<evidence type="ECO:0000259" key="12">
    <source>
        <dbReference type="Pfam" id="PF04104"/>
    </source>
</evidence>
<dbReference type="PANTHER" id="PTHR10537">
    <property type="entry name" value="DNA PRIMASE LARGE SUBUNIT"/>
    <property type="match status" value="1"/>
</dbReference>
<keyword evidence="9" id="KW-0411">Iron-sulfur</keyword>
<evidence type="ECO:0000256" key="3">
    <source>
        <dbReference type="ARBA" id="ARBA00019038"/>
    </source>
</evidence>
<evidence type="ECO:0000256" key="9">
    <source>
        <dbReference type="ARBA" id="ARBA00023014"/>
    </source>
</evidence>
<evidence type="ECO:0000256" key="5">
    <source>
        <dbReference type="ARBA" id="ARBA00022515"/>
    </source>
</evidence>
<gene>
    <name evidence="13" type="primary">CSON009185</name>
</gene>
<dbReference type="GO" id="GO:0005658">
    <property type="term" value="C:alpha DNA polymerase:primase complex"/>
    <property type="evidence" value="ECO:0007669"/>
    <property type="project" value="UniProtKB-ARBA"/>
</dbReference>
<dbReference type="PANTHER" id="PTHR10537:SF3">
    <property type="entry name" value="DNA PRIMASE LARGE SUBUNIT"/>
    <property type="match status" value="1"/>
</dbReference>
<feature type="compositionally biased region" description="Acidic residues" evidence="11">
    <location>
        <begin position="553"/>
        <end position="564"/>
    </location>
</feature>
<dbReference type="Pfam" id="PF04104">
    <property type="entry name" value="DNA_primase_lrg"/>
    <property type="match status" value="1"/>
</dbReference>
<dbReference type="GO" id="GO:0006270">
    <property type="term" value="P:DNA replication initiation"/>
    <property type="evidence" value="ECO:0007669"/>
    <property type="project" value="TreeGrafter"/>
</dbReference>
<keyword evidence="8" id="KW-0408">Iron</keyword>
<reference evidence="13" key="1">
    <citation type="submission" date="2018-04" db="EMBL/GenBank/DDBJ databases">
        <authorList>
            <person name="Go L.Y."/>
            <person name="Mitchell J.A."/>
        </authorList>
    </citation>
    <scope>NUCLEOTIDE SEQUENCE</scope>
    <source>
        <tissue evidence="13">Whole organism</tissue>
    </source>
</reference>
<dbReference type="InterPro" id="IPR007238">
    <property type="entry name" value="DNA_primase_lsu_euk/arc"/>
</dbReference>
<sequence length="573" mass="66724">MSQQGAIKKRIHAPIRSDEAPYELEQLLIHNVMLYIFPPLNTITIYEFEEWATDRLKILRIIETSSAKYTPMSQDWKDSIIREMLGEGLKSYTRLFKGNGNTPADLEARKKDYISHFALKWAYCQSEDLRRWFVRHELLMFRFKFSELSKTGVHEFKNAYQLSYEPISENEKLEIRNGLFDSTNENSMFKIEEMDFYKVPFTKVLNLITNRNCFVKKGFAYVSSSDFVHIAAGIHEKLLIDGLKSQLNILSDLQADEKLAKIVKSFLTTYTGKDYAVGENVVAIENLDQLSKKSYPLCMRMAHEHLRETHKLKHNGRLQYGLFLKGIGVTLEDSLRFWRDEFCKIMDVDKFEKEHRYNIRYNYGKEGSRTNWSPHSCIKVINQIPSQGDCCGCPFKLFSPSDLKQKLTKYGLSNFHSQEVVDLAQKGHYQVACGKYFEITHDTKIEQGINHPNGYFELSQEVVGSRQAKKPSTPTAASQKSRQKDLILKKKKQQEMFESEYDADLWKLTQEEEEKYYARLGQKPPEKENKKPESKPDQSKPTPTPSTSKSVWDDEDDFDISELDESIKKKLRL</sequence>
<feature type="compositionally biased region" description="Polar residues" evidence="11">
    <location>
        <begin position="470"/>
        <end position="479"/>
    </location>
</feature>
<feature type="region of interest" description="Disordered" evidence="11">
    <location>
        <begin position="462"/>
        <end position="485"/>
    </location>
</feature>
<dbReference type="GO" id="GO:0051539">
    <property type="term" value="F:4 iron, 4 sulfur cluster binding"/>
    <property type="evidence" value="ECO:0007669"/>
    <property type="project" value="UniProtKB-KW"/>
</dbReference>
<accession>A0A336KIQ8</accession>
<comment type="similarity">
    <text evidence="2">Belongs to the eukaryotic-type primase large subunit family.</text>
</comment>